<name>A0A4R9KA47_9LEPT</name>
<dbReference type="InterPro" id="IPR003018">
    <property type="entry name" value="GAF"/>
</dbReference>
<dbReference type="InterPro" id="IPR029016">
    <property type="entry name" value="GAF-like_dom_sf"/>
</dbReference>
<dbReference type="Pfam" id="PF01590">
    <property type="entry name" value="GAF"/>
    <property type="match status" value="1"/>
</dbReference>
<comment type="caution">
    <text evidence="2">The sequence shown here is derived from an EMBL/GenBank/DDBJ whole genome shotgun (WGS) entry which is preliminary data.</text>
</comment>
<dbReference type="CDD" id="cd14014">
    <property type="entry name" value="STKc_PknB_like"/>
    <property type="match status" value="1"/>
</dbReference>
<feature type="domain" description="Protein kinase" evidence="1">
    <location>
        <begin position="7"/>
        <end position="277"/>
    </location>
</feature>
<dbReference type="InterPro" id="IPR008271">
    <property type="entry name" value="Ser/Thr_kinase_AS"/>
</dbReference>
<evidence type="ECO:0000313" key="2">
    <source>
        <dbReference type="EMBL" id="TGL62340.1"/>
    </source>
</evidence>
<dbReference type="Gene3D" id="3.30.450.40">
    <property type="match status" value="1"/>
</dbReference>
<dbReference type="InterPro" id="IPR027417">
    <property type="entry name" value="P-loop_NTPase"/>
</dbReference>
<evidence type="ECO:0000313" key="3">
    <source>
        <dbReference type="Proteomes" id="UP000297693"/>
    </source>
</evidence>
<dbReference type="InterPro" id="IPR001932">
    <property type="entry name" value="PPM-type_phosphatase-like_dom"/>
</dbReference>
<dbReference type="Gene3D" id="1.10.510.10">
    <property type="entry name" value="Transferase(Phosphotransferase) domain 1"/>
    <property type="match status" value="1"/>
</dbReference>
<dbReference type="InterPro" id="IPR011009">
    <property type="entry name" value="Kinase-like_dom_sf"/>
</dbReference>
<reference evidence="2" key="1">
    <citation type="journal article" date="2019" name="PLoS Negl. Trop. Dis.">
        <title>Revisiting the worldwide diversity of Leptospira species in the environment.</title>
        <authorList>
            <person name="Vincent A.T."/>
            <person name="Schiettekatte O."/>
            <person name="Bourhy P."/>
            <person name="Veyrier F.J."/>
            <person name="Picardeau M."/>
        </authorList>
    </citation>
    <scope>NUCLEOTIDE SEQUENCE [LARGE SCALE GENOMIC DNA]</scope>
    <source>
        <strain evidence="2">201702476</strain>
    </source>
</reference>
<dbReference type="PROSITE" id="PS50011">
    <property type="entry name" value="PROTEIN_KINASE_DOM"/>
    <property type="match status" value="1"/>
</dbReference>
<protein>
    <submittedName>
        <fullName evidence="2">GAF domain-containing protein</fullName>
    </submittedName>
</protein>
<dbReference type="InterPro" id="IPR041664">
    <property type="entry name" value="AAA_16"/>
</dbReference>
<dbReference type="InterPro" id="IPR036457">
    <property type="entry name" value="PPM-type-like_dom_sf"/>
</dbReference>
<dbReference type="SUPFAM" id="SSF55781">
    <property type="entry name" value="GAF domain-like"/>
    <property type="match status" value="1"/>
</dbReference>
<dbReference type="GO" id="GO:0004672">
    <property type="term" value="F:protein kinase activity"/>
    <property type="evidence" value="ECO:0007669"/>
    <property type="project" value="InterPro"/>
</dbReference>
<sequence length="1783" mass="200911">MSFSGYHIRKRMNAEGSPSQVYQGVSNDDGKEVVIKFVAISDPLHPAIVNLRNEFEILTYLNGYGLGIKPFEFRRLPDGHALVIDYLQGLFLPDIVANKEDHQMPLSMFYDVAISLSEDLAELHRHKVMHKDIKPDNIIYFPDTSKAKLIDFGISTRLSKEESGFYAPNQLEGSVQYISPEQTGRMNRSVDYRTDFYSLGVLFFELSTGQLPFKGSDLMEIIHAHIAKPPRNPVDVNSKLPASLNAIILKLLEKNAENRYQTSYGLKYDLEKSYKLYKDGKISDTFPLGARDFSEEFRIPQKLYGREEELKQLLTSFHKVGNEGTTEVVLIGGYSGVGKSSLVREVQKPITALRGYFLSGKYDQYNRSEPFSAILQVLSSLVRMILTEPPESISRWRERILAALGSNGKVITDILPDLIHIVGEQKSVAEMGASENANRFYAVFLEFIRVFADREHPLAIFLDDMQWADSASLHLLRTLLEDRSTGSLFIMLAYRDNETDANHPFTLLIDDIKKESGSLPSIILKPLSNANIGELLSDSLYTPKDKVQPLADLLGSKTGGNPFFITELLKQLIRKDLIRFDGTAGSEGQGAWIWELSKIKEAAISDNVVELLLQRMRALPKESQDLLRTASSIGNTFDLYTLSQITHYSYKEIIKLIDDTVREELFIPVGEEYRRIDSLGNEKSEENKNTALSIRLRFQHDRVQQAGYELLSAEERPRLHLSIAKVMLSSTPKEMVEEKIFDIVSHCNKGATSTTNHDDLKEFLHLNLIAAKRARSAAAYSPCLDYLKTAETLLRQIHPDETKVWNEQYQLSFDLYRGLAEAEYLNGNFDASEKLISSILKHAKTPLEKAETYKILIIQYSLKAAYKESVDAGFDALKLLGIHISKENVDEAIGKEVARIKELSNGKATETLIDAPLMTNAEMKAAVTLLTDLMSPCWNAYPNMFPLLVFITVNLYLEHGLNPVSYGYSCYGIILGSGFGQYKDGDDFGTLAYQIAEKFQSKSDLTKAANVLGNFTSPWVRHVKHSEEINRKGLEASLESGEFQHGSLGAMNAPVCLFFQGKQLSEFANDINRLVLFGRKVKSILATDTVLAFDLIVSNLRGLTPAALEFRNATITEEEYLKTCEEHKGLYSITLYNILKAQALYIYEEPEEALKLLEEASKNIVFLFGLVSNAELNFFVSLCLSSLYKIRPTNERKEIIVRIKANQKQMKIWAQNSPENFYHKYLLIEAELARLEYKNWKAAKLYDQAVTEARSGEFVQMEAIISEVAARFWLSKKNDRNVAEYFTDAYKLYEQWGATRKCTELKERYSDYIIENRQFTGTKNFSLTISATTTDMYSGQSLDLQSVVKSSVAISGEIQFESLLSKLMQIMMENAGAEKGVLLLRDGDGLFVEAEHSLGKGEMRTMMHAPLETYANVPRSIIYFAERTREILVLNCATKDTRFAIDKYVQENDIKSVFCVPILKQGALSGILYLENNLSEGAFTPDRLQTIGLLSSQAAISLDNALLYQSLEEKVRDRTQELAHANDELAEKNKHITESITYSLNIQQAMLPSLESLKSSFTDHFVLFMPKDIVSGDFFWHTKKQDSVLFAVADCTGHGVPGALMSMIGINSLNAIVNEKGITDPGKILEELNIRVRTVLRQADSDANSMDGMDICLIRYSGNTLQFAGAKRPLYVYGPEGFREYKGDKASIGGRQKEELRTFTTHEISYTPGKTVAYLSTDGYTDQSNTERTRVSTKNFLRIAEENLSKSGEEQKKAFLSFLHSHMGTEDQRDDITVAGVMV</sequence>
<dbReference type="PANTHER" id="PTHR43642">
    <property type="entry name" value="HYBRID SIGNAL TRANSDUCTION HISTIDINE KINASE G"/>
    <property type="match status" value="1"/>
</dbReference>
<proteinExistence type="predicted"/>
<dbReference type="Gene3D" id="3.60.40.10">
    <property type="entry name" value="PPM-type phosphatase domain"/>
    <property type="match status" value="1"/>
</dbReference>
<dbReference type="GO" id="GO:0005524">
    <property type="term" value="F:ATP binding"/>
    <property type="evidence" value="ECO:0007669"/>
    <property type="project" value="InterPro"/>
</dbReference>
<dbReference type="Proteomes" id="UP000297693">
    <property type="component" value="Unassembled WGS sequence"/>
</dbReference>
<dbReference type="PROSITE" id="PS00108">
    <property type="entry name" value="PROTEIN_KINASE_ST"/>
    <property type="match status" value="1"/>
</dbReference>
<dbReference type="Gene3D" id="3.40.50.300">
    <property type="entry name" value="P-loop containing nucleotide triphosphate hydrolases"/>
    <property type="match status" value="1"/>
</dbReference>
<dbReference type="InterPro" id="IPR053159">
    <property type="entry name" value="Hybrid_Histidine_Kinase"/>
</dbReference>
<dbReference type="PANTHER" id="PTHR43642:SF1">
    <property type="entry name" value="HYBRID SIGNAL TRANSDUCTION HISTIDINE KINASE G"/>
    <property type="match status" value="1"/>
</dbReference>
<dbReference type="EMBL" id="RQGD01000010">
    <property type="protein sequence ID" value="TGL62340.1"/>
    <property type="molecule type" value="Genomic_DNA"/>
</dbReference>
<dbReference type="OrthoDB" id="9801841at2"/>
<keyword evidence="3" id="KW-1185">Reference proteome</keyword>
<dbReference type="SMART" id="SM00065">
    <property type="entry name" value="GAF"/>
    <property type="match status" value="1"/>
</dbReference>
<dbReference type="SMART" id="SM00331">
    <property type="entry name" value="PP2C_SIG"/>
    <property type="match status" value="1"/>
</dbReference>
<organism evidence="2 3">
    <name type="scientific">Leptospira ognonensis</name>
    <dbReference type="NCBI Taxonomy" id="2484945"/>
    <lineage>
        <taxon>Bacteria</taxon>
        <taxon>Pseudomonadati</taxon>
        <taxon>Spirochaetota</taxon>
        <taxon>Spirochaetia</taxon>
        <taxon>Leptospirales</taxon>
        <taxon>Leptospiraceae</taxon>
        <taxon>Leptospira</taxon>
    </lineage>
</organism>
<dbReference type="InterPro" id="IPR000719">
    <property type="entry name" value="Prot_kinase_dom"/>
</dbReference>
<accession>A0A4R9KA47</accession>
<dbReference type="SUPFAM" id="SSF52540">
    <property type="entry name" value="P-loop containing nucleoside triphosphate hydrolases"/>
    <property type="match status" value="1"/>
</dbReference>
<dbReference type="SUPFAM" id="SSF56112">
    <property type="entry name" value="Protein kinase-like (PK-like)"/>
    <property type="match status" value="1"/>
</dbReference>
<dbReference type="Pfam" id="PF00069">
    <property type="entry name" value="Pkinase"/>
    <property type="match status" value="1"/>
</dbReference>
<dbReference type="Pfam" id="PF07228">
    <property type="entry name" value="SpoIIE"/>
    <property type="match status" value="1"/>
</dbReference>
<dbReference type="Pfam" id="PF13191">
    <property type="entry name" value="AAA_16"/>
    <property type="match status" value="1"/>
</dbReference>
<gene>
    <name evidence="2" type="ORF">EHQ58_03615</name>
</gene>
<evidence type="ECO:0000259" key="1">
    <source>
        <dbReference type="PROSITE" id="PS50011"/>
    </source>
</evidence>
<dbReference type="SMART" id="SM00220">
    <property type="entry name" value="S_TKc"/>
    <property type="match status" value="1"/>
</dbReference>